<accession>A0ABN3CQU3</accession>
<dbReference type="EMBL" id="BAAAQX010000022">
    <property type="protein sequence ID" value="GAA2211682.1"/>
    <property type="molecule type" value="Genomic_DNA"/>
</dbReference>
<proteinExistence type="predicted"/>
<reference evidence="2 3" key="1">
    <citation type="journal article" date="2019" name="Int. J. Syst. Evol. Microbiol.">
        <title>The Global Catalogue of Microorganisms (GCM) 10K type strain sequencing project: providing services to taxonomists for standard genome sequencing and annotation.</title>
        <authorList>
            <consortium name="The Broad Institute Genomics Platform"/>
            <consortium name="The Broad Institute Genome Sequencing Center for Infectious Disease"/>
            <person name="Wu L."/>
            <person name="Ma J."/>
        </authorList>
    </citation>
    <scope>NUCLEOTIDE SEQUENCE [LARGE SCALE GENOMIC DNA]</scope>
    <source>
        <strain evidence="2 3">JCM 16114</strain>
    </source>
</reference>
<dbReference type="Proteomes" id="UP001499843">
    <property type="component" value="Unassembled WGS sequence"/>
</dbReference>
<evidence type="ECO:0000313" key="2">
    <source>
        <dbReference type="EMBL" id="GAA2211682.1"/>
    </source>
</evidence>
<protein>
    <submittedName>
        <fullName evidence="2">Uncharacterized protein</fullName>
    </submittedName>
</protein>
<dbReference type="RefSeq" id="WP_344484742.1">
    <property type="nucleotide sequence ID" value="NZ_BAAAQX010000022.1"/>
</dbReference>
<dbReference type="Pfam" id="PF19817">
    <property type="entry name" value="DUF6300"/>
    <property type="match status" value="1"/>
</dbReference>
<dbReference type="InterPro" id="IPR046267">
    <property type="entry name" value="DUF6300"/>
</dbReference>
<evidence type="ECO:0000256" key="1">
    <source>
        <dbReference type="SAM" id="MobiDB-lite"/>
    </source>
</evidence>
<keyword evidence="3" id="KW-1185">Reference proteome</keyword>
<name>A0ABN3CQU3_9ACTN</name>
<feature type="compositionally biased region" description="Basic and acidic residues" evidence="1">
    <location>
        <begin position="96"/>
        <end position="110"/>
    </location>
</feature>
<feature type="region of interest" description="Disordered" evidence="1">
    <location>
        <begin position="89"/>
        <end position="110"/>
    </location>
</feature>
<organism evidence="2 3">
    <name type="scientific">Nonomuraea monospora</name>
    <dbReference type="NCBI Taxonomy" id="568818"/>
    <lineage>
        <taxon>Bacteria</taxon>
        <taxon>Bacillati</taxon>
        <taxon>Actinomycetota</taxon>
        <taxon>Actinomycetes</taxon>
        <taxon>Streptosporangiales</taxon>
        <taxon>Streptosporangiaceae</taxon>
        <taxon>Nonomuraea</taxon>
    </lineage>
</organism>
<comment type="caution">
    <text evidence="2">The sequence shown here is derived from an EMBL/GenBank/DDBJ whole genome shotgun (WGS) entry which is preliminary data.</text>
</comment>
<gene>
    <name evidence="2" type="ORF">GCM10009850_071420</name>
</gene>
<evidence type="ECO:0000313" key="3">
    <source>
        <dbReference type="Proteomes" id="UP001499843"/>
    </source>
</evidence>
<sequence>MSGGAEALPGAAPACPRCRTGEILAVLRLPRTWTNASGRPVRGLAEVLLCARCDAGDPLVTYFAVHGTARPEHAALLSRLLREWLSRAHPPTPDEDALRAEADAWRRGDL</sequence>